<feature type="domain" description="Cell wall hydrolase SleB" evidence="2">
    <location>
        <begin position="95"/>
        <end position="196"/>
    </location>
</feature>
<keyword evidence="3" id="KW-0378">Hydrolase</keyword>
<comment type="caution">
    <text evidence="3">The sequence shown here is derived from an EMBL/GenBank/DDBJ whole genome shotgun (WGS) entry which is preliminary data.</text>
</comment>
<gene>
    <name evidence="3" type="ORF">FHS79_002162</name>
</gene>
<sequence length="197" mass="21507">MTLIARSAAAAAILVTSAAAMLSLSQTAMAEPSAILPTQLPELTAEIPSVTLEDPRTIPETTPETPPPAPTETAAVDATELECMTKVVHREAGNQPRAGMLAVAHVVLNRIRSGRFPSKVCDVANQPGQFFKLATYNPRRDTPMWTKAQDVARAALTGEAEDTSKGAMFFHATYVRPDSFFRTRERLVQLQDHIFYR</sequence>
<dbReference type="Gene3D" id="1.10.10.2520">
    <property type="entry name" value="Cell wall hydrolase SleB, domain 1"/>
    <property type="match status" value="1"/>
</dbReference>
<evidence type="ECO:0000256" key="1">
    <source>
        <dbReference type="SAM" id="SignalP"/>
    </source>
</evidence>
<accession>A0A841L6D5</accession>
<dbReference type="InterPro" id="IPR011105">
    <property type="entry name" value="Cell_wall_hydrolase_SleB"/>
</dbReference>
<name>A0A841L6D5_9SPHN</name>
<keyword evidence="4" id="KW-1185">Reference proteome</keyword>
<dbReference type="AlphaFoldDB" id="A0A841L6D5"/>
<proteinExistence type="predicted"/>
<feature type="signal peptide" evidence="1">
    <location>
        <begin position="1"/>
        <end position="30"/>
    </location>
</feature>
<keyword evidence="1" id="KW-0732">Signal</keyword>
<evidence type="ECO:0000313" key="4">
    <source>
        <dbReference type="Proteomes" id="UP000538147"/>
    </source>
</evidence>
<evidence type="ECO:0000313" key="3">
    <source>
        <dbReference type="EMBL" id="MBB6227980.1"/>
    </source>
</evidence>
<dbReference type="GO" id="GO:0016787">
    <property type="term" value="F:hydrolase activity"/>
    <property type="evidence" value="ECO:0007669"/>
    <property type="project" value="UniProtKB-KW"/>
</dbReference>
<dbReference type="InterPro" id="IPR042047">
    <property type="entry name" value="SleB_dom1"/>
</dbReference>
<dbReference type="RefSeq" id="WP_184199506.1">
    <property type="nucleotide sequence ID" value="NZ_BMOX01000056.1"/>
</dbReference>
<feature type="chain" id="PRO_5032746916" evidence="1">
    <location>
        <begin position="31"/>
        <end position="197"/>
    </location>
</feature>
<evidence type="ECO:0000259" key="2">
    <source>
        <dbReference type="Pfam" id="PF07486"/>
    </source>
</evidence>
<organism evidence="3 4">
    <name type="scientific">Polymorphobacter multimanifer</name>
    <dbReference type="NCBI Taxonomy" id="1070431"/>
    <lineage>
        <taxon>Bacteria</taxon>
        <taxon>Pseudomonadati</taxon>
        <taxon>Pseudomonadota</taxon>
        <taxon>Alphaproteobacteria</taxon>
        <taxon>Sphingomonadales</taxon>
        <taxon>Sphingosinicellaceae</taxon>
        <taxon>Polymorphobacter</taxon>
    </lineage>
</organism>
<dbReference type="EMBL" id="JACIIV010000014">
    <property type="protein sequence ID" value="MBB6227980.1"/>
    <property type="molecule type" value="Genomic_DNA"/>
</dbReference>
<dbReference type="Proteomes" id="UP000538147">
    <property type="component" value="Unassembled WGS sequence"/>
</dbReference>
<reference evidence="3 4" key="1">
    <citation type="submission" date="2020-08" db="EMBL/GenBank/DDBJ databases">
        <title>Genomic Encyclopedia of Type Strains, Phase IV (KMG-IV): sequencing the most valuable type-strain genomes for metagenomic binning, comparative biology and taxonomic classification.</title>
        <authorList>
            <person name="Goeker M."/>
        </authorList>
    </citation>
    <scope>NUCLEOTIDE SEQUENCE [LARGE SCALE GENOMIC DNA]</scope>
    <source>
        <strain evidence="3 4">DSM 102189</strain>
    </source>
</reference>
<protein>
    <submittedName>
        <fullName evidence="3">Spore germination cell wall hydrolase CwlJ-like protein</fullName>
    </submittedName>
</protein>
<dbReference type="Pfam" id="PF07486">
    <property type="entry name" value="Hydrolase_2"/>
    <property type="match status" value="1"/>
</dbReference>